<feature type="region of interest" description="Disordered" evidence="1">
    <location>
        <begin position="565"/>
        <end position="606"/>
    </location>
</feature>
<dbReference type="Proteomes" id="UP000433876">
    <property type="component" value="Unassembled WGS sequence"/>
</dbReference>
<protein>
    <submittedName>
        <fullName evidence="2">Uncharacterized protein</fullName>
    </submittedName>
</protein>
<dbReference type="EMBL" id="NMPR01000262">
    <property type="protein sequence ID" value="KAA8624094.1"/>
    <property type="molecule type" value="Genomic_DNA"/>
</dbReference>
<accession>A0A8S8ZA97</accession>
<evidence type="ECO:0000313" key="3">
    <source>
        <dbReference type="Proteomes" id="UP000433876"/>
    </source>
</evidence>
<dbReference type="OMA" id="THRVYAY"/>
<evidence type="ECO:0000313" key="2">
    <source>
        <dbReference type="EMBL" id="KAA8624094.1"/>
    </source>
</evidence>
<reference evidence="2 3" key="1">
    <citation type="submission" date="2017-07" db="EMBL/GenBank/DDBJ databases">
        <title>Genome sequence of the Sordaria macrospora wild type strain R19027.</title>
        <authorList>
            <person name="Nowrousian M."/>
            <person name="Teichert I."/>
            <person name="Kueck U."/>
        </authorList>
    </citation>
    <scope>NUCLEOTIDE SEQUENCE [LARGE SCALE GENOMIC DNA]</scope>
    <source>
        <strain evidence="2 3">R19027</strain>
        <tissue evidence="2">Mycelium</tissue>
    </source>
</reference>
<feature type="compositionally biased region" description="Polar residues" evidence="1">
    <location>
        <begin position="85"/>
        <end position="94"/>
    </location>
</feature>
<feature type="compositionally biased region" description="Low complexity" evidence="1">
    <location>
        <begin position="428"/>
        <end position="440"/>
    </location>
</feature>
<feature type="compositionally biased region" description="Low complexity" evidence="1">
    <location>
        <begin position="396"/>
        <end position="419"/>
    </location>
</feature>
<feature type="compositionally biased region" description="Acidic residues" evidence="1">
    <location>
        <begin position="569"/>
        <end position="591"/>
    </location>
</feature>
<gene>
    <name evidence="2" type="ORF">SMACR_09537</name>
</gene>
<name>A0A8S8ZA97_SORMA</name>
<feature type="compositionally biased region" description="Acidic residues" evidence="1">
    <location>
        <begin position="39"/>
        <end position="51"/>
    </location>
</feature>
<feature type="region of interest" description="Disordered" evidence="1">
    <location>
        <begin position="386"/>
        <end position="456"/>
    </location>
</feature>
<feature type="compositionally biased region" description="Basic and acidic residues" evidence="1">
    <location>
        <begin position="441"/>
        <end position="454"/>
    </location>
</feature>
<feature type="region of interest" description="Disordered" evidence="1">
    <location>
        <begin position="32"/>
        <end position="114"/>
    </location>
</feature>
<feature type="compositionally biased region" description="Low complexity" evidence="1">
    <location>
        <begin position="63"/>
        <end position="84"/>
    </location>
</feature>
<proteinExistence type="predicted"/>
<feature type="compositionally biased region" description="Low complexity" evidence="1">
    <location>
        <begin position="495"/>
        <end position="537"/>
    </location>
</feature>
<comment type="caution">
    <text evidence="2">The sequence shown here is derived from an EMBL/GenBank/DDBJ whole genome shotgun (WGS) entry which is preliminary data.</text>
</comment>
<sequence>MCHKKTTIFACNCVLRNHRLCSHSQNIIASSIPSHDMEGGSESDSESDFDDSTTVNDHVNGHNNANTTGERNNNKNNINATSQNSTAPTITLQVHSPPVSPSEGTATPLGLNAGASPFAPTPSPFGPTTSSVGPTAVTSTIYSPLNVDTPSRSATNSPSFFYTPASHTGNSSAAGLSSTTPSHIFFGNILTPIAPTSNLTLPIFGHAASTSNPATANMHQNQNTNSSYPFTFAAPQATNGTLTPVPSAYMFNHLSQARQNVNDPNPEELIKYTLAETRSPSTRDPLPSGFYPRHFDSAQRHIHWNEVKTEWVDCAAFYCTHFMDLPNISTKEKEQVHNDCPEYFGDADKVVLELDLCKECKGYHYEKALREQGGIAEWGMAMAVVNGRGHSGGMGQTQQSQTQHQSQQQGMHTSMGSQQHNRGHTHTDTQSQTTSQPQVVDQHDHEEATDDAKWDTSPAFEAIEKLEARYNLLGRTLLRQRIREGGQTISVSGHTSVTQTLSSQTQTPSTQAVQSQISTQTPTPTLTQAQQTRTPPTYVQVTQVTQGQPDMLMLVGVPGAWPRLQQQQQEEDESDEDDGDEQDEREGEDGDDGKITPTTDVMVDSHGYSMVDRFLRRIGLPTY</sequence>
<dbReference type="VEuPathDB" id="FungiDB:SMAC_09537"/>
<organism evidence="2 3">
    <name type="scientific">Sordaria macrospora</name>
    <dbReference type="NCBI Taxonomy" id="5147"/>
    <lineage>
        <taxon>Eukaryota</taxon>
        <taxon>Fungi</taxon>
        <taxon>Dikarya</taxon>
        <taxon>Ascomycota</taxon>
        <taxon>Pezizomycotina</taxon>
        <taxon>Sordariomycetes</taxon>
        <taxon>Sordariomycetidae</taxon>
        <taxon>Sordariales</taxon>
        <taxon>Sordariaceae</taxon>
        <taxon>Sordaria</taxon>
    </lineage>
</organism>
<feature type="region of interest" description="Disordered" evidence="1">
    <location>
        <begin position="489"/>
        <end position="537"/>
    </location>
</feature>
<dbReference type="AlphaFoldDB" id="A0A8S8ZA97"/>
<evidence type="ECO:0000256" key="1">
    <source>
        <dbReference type="SAM" id="MobiDB-lite"/>
    </source>
</evidence>